<keyword evidence="15" id="KW-1185">Reference proteome</keyword>
<dbReference type="RefSeq" id="WP_020934227.1">
    <property type="nucleotide sequence ID" value="NC_021915.1"/>
</dbReference>
<dbReference type="InterPro" id="IPR003661">
    <property type="entry name" value="HisK_dim/P_dom"/>
</dbReference>
<evidence type="ECO:0000256" key="11">
    <source>
        <dbReference type="SAM" id="Phobius"/>
    </source>
</evidence>
<dbReference type="PANTHER" id="PTHR45436">
    <property type="entry name" value="SENSOR HISTIDINE KINASE YKOH"/>
    <property type="match status" value="1"/>
</dbReference>
<keyword evidence="4" id="KW-0597">Phosphoprotein</keyword>
<feature type="transmembrane region" description="Helical" evidence="11">
    <location>
        <begin position="39"/>
        <end position="61"/>
    </location>
</feature>
<dbReference type="PANTHER" id="PTHR45436:SF5">
    <property type="entry name" value="SENSOR HISTIDINE KINASE TRCS"/>
    <property type="match status" value="1"/>
</dbReference>
<dbReference type="CDD" id="cd06225">
    <property type="entry name" value="HAMP"/>
    <property type="match status" value="1"/>
</dbReference>
<dbReference type="EC" id="2.7.13.3" evidence="3"/>
<dbReference type="KEGG" id="cmd:B841_04055"/>
<dbReference type="GO" id="GO:0000155">
    <property type="term" value="F:phosphorelay sensor kinase activity"/>
    <property type="evidence" value="ECO:0007669"/>
    <property type="project" value="InterPro"/>
</dbReference>
<keyword evidence="10 11" id="KW-0472">Membrane</keyword>
<evidence type="ECO:0000256" key="5">
    <source>
        <dbReference type="ARBA" id="ARBA00022679"/>
    </source>
</evidence>
<dbReference type="Gene3D" id="3.30.565.10">
    <property type="entry name" value="Histidine kinase-like ATPase, C-terminal domain"/>
    <property type="match status" value="1"/>
</dbReference>
<gene>
    <name evidence="14" type="ORF">B841_04055</name>
</gene>
<dbReference type="CDD" id="cd00082">
    <property type="entry name" value="HisKA"/>
    <property type="match status" value="1"/>
</dbReference>
<keyword evidence="6 11" id="KW-0812">Transmembrane</keyword>
<reference evidence="14 15" key="1">
    <citation type="submission" date="2012-11" db="EMBL/GenBank/DDBJ databases">
        <title>The complete genome sequence of Corynebacterium maris Coryn-1 (=DSM 45190).</title>
        <authorList>
            <person name="Schaffert L."/>
            <person name="Albersmeier A."/>
            <person name="Kalinowski J."/>
            <person name="Ruckert C."/>
        </authorList>
    </citation>
    <scope>NUCLEOTIDE SEQUENCE [LARGE SCALE GENOMIC DNA]</scope>
    <source>
        <strain evidence="15">Coryn-1</strain>
    </source>
</reference>
<evidence type="ECO:0000259" key="13">
    <source>
        <dbReference type="PROSITE" id="PS50885"/>
    </source>
</evidence>
<dbReference type="HOGENOM" id="CLU_000445_89_3_11"/>
<dbReference type="InterPro" id="IPR004358">
    <property type="entry name" value="Sig_transdc_His_kin-like_C"/>
</dbReference>
<evidence type="ECO:0000256" key="9">
    <source>
        <dbReference type="ARBA" id="ARBA00023012"/>
    </source>
</evidence>
<protein>
    <recommendedName>
        <fullName evidence="3">histidine kinase</fullName>
        <ecNumber evidence="3">2.7.13.3</ecNumber>
    </recommendedName>
</protein>
<dbReference type="eggNOG" id="COG2205">
    <property type="taxonomic scope" value="Bacteria"/>
</dbReference>
<keyword evidence="5" id="KW-0808">Transferase</keyword>
<dbReference type="InterPro" id="IPR036097">
    <property type="entry name" value="HisK_dim/P_sf"/>
</dbReference>
<proteinExistence type="predicted"/>
<dbReference type="InterPro" id="IPR003594">
    <property type="entry name" value="HATPase_dom"/>
</dbReference>
<dbReference type="PROSITE" id="PS50109">
    <property type="entry name" value="HIS_KIN"/>
    <property type="match status" value="1"/>
</dbReference>
<keyword evidence="7 14" id="KW-0418">Kinase</keyword>
<dbReference type="STRING" id="1224163.B841_04055"/>
<evidence type="ECO:0000259" key="12">
    <source>
        <dbReference type="PROSITE" id="PS50109"/>
    </source>
</evidence>
<dbReference type="Proteomes" id="UP000015388">
    <property type="component" value="Chromosome"/>
</dbReference>
<evidence type="ECO:0000256" key="2">
    <source>
        <dbReference type="ARBA" id="ARBA00004236"/>
    </source>
</evidence>
<dbReference type="SUPFAM" id="SSF47384">
    <property type="entry name" value="Homodimeric domain of signal transducing histidine kinase"/>
    <property type="match status" value="1"/>
</dbReference>
<dbReference type="GO" id="GO:0005886">
    <property type="term" value="C:plasma membrane"/>
    <property type="evidence" value="ECO:0007669"/>
    <property type="project" value="UniProtKB-SubCell"/>
</dbReference>
<evidence type="ECO:0000256" key="6">
    <source>
        <dbReference type="ARBA" id="ARBA00022692"/>
    </source>
</evidence>
<dbReference type="AlphaFoldDB" id="S5ST12"/>
<dbReference type="SUPFAM" id="SSF55874">
    <property type="entry name" value="ATPase domain of HSP90 chaperone/DNA topoisomerase II/histidine kinase"/>
    <property type="match status" value="1"/>
</dbReference>
<dbReference type="InterPro" id="IPR005467">
    <property type="entry name" value="His_kinase_dom"/>
</dbReference>
<evidence type="ECO:0000256" key="7">
    <source>
        <dbReference type="ARBA" id="ARBA00022777"/>
    </source>
</evidence>
<dbReference type="Pfam" id="PF00512">
    <property type="entry name" value="HisKA"/>
    <property type="match status" value="1"/>
</dbReference>
<dbReference type="Pfam" id="PF02518">
    <property type="entry name" value="HATPase_c"/>
    <property type="match status" value="1"/>
</dbReference>
<dbReference type="Gene3D" id="1.10.287.130">
    <property type="match status" value="1"/>
</dbReference>
<dbReference type="SMART" id="SM00387">
    <property type="entry name" value="HATPase_c"/>
    <property type="match status" value="1"/>
</dbReference>
<evidence type="ECO:0000313" key="14">
    <source>
        <dbReference type="EMBL" id="AGS34294.1"/>
    </source>
</evidence>
<evidence type="ECO:0000313" key="15">
    <source>
        <dbReference type="Proteomes" id="UP000015388"/>
    </source>
</evidence>
<keyword evidence="9" id="KW-0902">Two-component regulatory system</keyword>
<evidence type="ECO:0000256" key="4">
    <source>
        <dbReference type="ARBA" id="ARBA00022553"/>
    </source>
</evidence>
<comment type="catalytic activity">
    <reaction evidence="1">
        <text>ATP + protein L-histidine = ADP + protein N-phospho-L-histidine.</text>
        <dbReference type="EC" id="2.7.13.3"/>
    </reaction>
</comment>
<dbReference type="PROSITE" id="PS50885">
    <property type="entry name" value="HAMP"/>
    <property type="match status" value="1"/>
</dbReference>
<dbReference type="SMART" id="SM00388">
    <property type="entry name" value="HisKA"/>
    <property type="match status" value="1"/>
</dbReference>
<dbReference type="OrthoDB" id="9786919at2"/>
<organism evidence="14 15">
    <name type="scientific">Corynebacterium maris DSM 45190</name>
    <dbReference type="NCBI Taxonomy" id="1224163"/>
    <lineage>
        <taxon>Bacteria</taxon>
        <taxon>Bacillati</taxon>
        <taxon>Actinomycetota</taxon>
        <taxon>Actinomycetes</taxon>
        <taxon>Mycobacteriales</taxon>
        <taxon>Corynebacteriaceae</taxon>
        <taxon>Corynebacterium</taxon>
    </lineage>
</organism>
<evidence type="ECO:0000256" key="1">
    <source>
        <dbReference type="ARBA" id="ARBA00000085"/>
    </source>
</evidence>
<dbReference type="InterPro" id="IPR003660">
    <property type="entry name" value="HAMP_dom"/>
</dbReference>
<name>S5ST12_9CORY</name>
<sequence length="331" mass="35501">MTFRRLASAVVVVLALGAWSLMAAWLLTGDVEDLGCPPFLLVGGGALVTLVVGLSVAFSAAPGRASARRLRESMERVADTGDLRPIPETPDEGLTRSFNHMLASLQESRVRQERRITELGHDLRNPLTALRVNVELLLSLHRDDRPRALPPEEHRELERDVLTQLDEFAGLIDELVDLSGGAAGPVRFDAVVETACERARCRRGDVEVQVTTTPWLVRGDGGALGRGVTNLVDNAVKWSPSGGVVRVRLTRDGDRRATLTVADSGPGVDPGERDRIFDRFYRPPDVRNTPGSGLGLAIVKEAVEDIGGDIDVGESGDGGALFTARVPGSPG</sequence>
<dbReference type="CDD" id="cd00075">
    <property type="entry name" value="HATPase"/>
    <property type="match status" value="1"/>
</dbReference>
<dbReference type="PRINTS" id="PR00344">
    <property type="entry name" value="BCTRLSENSOR"/>
</dbReference>
<evidence type="ECO:0000256" key="8">
    <source>
        <dbReference type="ARBA" id="ARBA00022989"/>
    </source>
</evidence>
<feature type="domain" description="Histidine kinase" evidence="12">
    <location>
        <begin position="118"/>
        <end position="330"/>
    </location>
</feature>
<evidence type="ECO:0000256" key="10">
    <source>
        <dbReference type="ARBA" id="ARBA00023136"/>
    </source>
</evidence>
<dbReference type="InterPro" id="IPR036890">
    <property type="entry name" value="HATPase_C_sf"/>
</dbReference>
<dbReference type="PATRIC" id="fig|1224163.3.peg.810"/>
<feature type="domain" description="HAMP" evidence="13">
    <location>
        <begin position="68"/>
        <end position="110"/>
    </location>
</feature>
<dbReference type="EMBL" id="CP003924">
    <property type="protein sequence ID" value="AGS34294.1"/>
    <property type="molecule type" value="Genomic_DNA"/>
</dbReference>
<keyword evidence="8 11" id="KW-1133">Transmembrane helix</keyword>
<accession>S5ST12</accession>
<evidence type="ECO:0000256" key="3">
    <source>
        <dbReference type="ARBA" id="ARBA00012438"/>
    </source>
</evidence>
<comment type="subcellular location">
    <subcellularLocation>
        <location evidence="2">Cell membrane</location>
    </subcellularLocation>
</comment>
<dbReference type="InterPro" id="IPR050428">
    <property type="entry name" value="TCS_sensor_his_kinase"/>
</dbReference>